<dbReference type="SMART" id="SM00382">
    <property type="entry name" value="AAA"/>
    <property type="match status" value="1"/>
</dbReference>
<dbReference type="EMBL" id="CP139965">
    <property type="protein sequence ID" value="WQD75894.1"/>
    <property type="molecule type" value="Genomic_DNA"/>
</dbReference>
<evidence type="ECO:0000259" key="2">
    <source>
        <dbReference type="SMART" id="SM00382"/>
    </source>
</evidence>
<dbReference type="Pfam" id="PF13481">
    <property type="entry name" value="AAA_25"/>
    <property type="match status" value="1"/>
</dbReference>
<keyword evidence="4" id="KW-1185">Reference proteome</keyword>
<feature type="compositionally biased region" description="Low complexity" evidence="1">
    <location>
        <begin position="11"/>
        <end position="21"/>
    </location>
</feature>
<dbReference type="InterPro" id="IPR003593">
    <property type="entry name" value="AAA+_ATPase"/>
</dbReference>
<accession>A0ABZ0WEV5</accession>
<evidence type="ECO:0000256" key="1">
    <source>
        <dbReference type="SAM" id="MobiDB-lite"/>
    </source>
</evidence>
<proteinExistence type="predicted"/>
<dbReference type="Proteomes" id="UP001325479">
    <property type="component" value="Chromosome"/>
</dbReference>
<organism evidence="3 4">
    <name type="scientific">Paraburkholderia kururiensis</name>
    <dbReference type="NCBI Taxonomy" id="984307"/>
    <lineage>
        <taxon>Bacteria</taxon>
        <taxon>Pseudomonadati</taxon>
        <taxon>Pseudomonadota</taxon>
        <taxon>Betaproteobacteria</taxon>
        <taxon>Burkholderiales</taxon>
        <taxon>Burkholderiaceae</taxon>
        <taxon>Paraburkholderia</taxon>
    </lineage>
</organism>
<reference evidence="3 4" key="1">
    <citation type="submission" date="2023-12" db="EMBL/GenBank/DDBJ databases">
        <title>Genome sequencing and assembly of bacterial species from a model synthetic community.</title>
        <authorList>
            <person name="Hogle S.L."/>
        </authorList>
    </citation>
    <scope>NUCLEOTIDE SEQUENCE [LARGE SCALE GENOMIC DNA]</scope>
    <source>
        <strain evidence="3 4">HAMBI 2494</strain>
    </source>
</reference>
<feature type="domain" description="AAA+ ATPase" evidence="2">
    <location>
        <begin position="54"/>
        <end position="226"/>
    </location>
</feature>
<dbReference type="Gene3D" id="3.40.50.300">
    <property type="entry name" value="P-loop containing nucleotide triphosphate hydrolases"/>
    <property type="match status" value="1"/>
</dbReference>
<dbReference type="SUPFAM" id="SSF52540">
    <property type="entry name" value="P-loop containing nucleoside triphosphate hydrolases"/>
    <property type="match status" value="1"/>
</dbReference>
<dbReference type="RefSeq" id="WP_232833517.1">
    <property type="nucleotide sequence ID" value="NZ_CP139965.1"/>
</dbReference>
<gene>
    <name evidence="3" type="ORF">U0042_17375</name>
</gene>
<protein>
    <submittedName>
        <fullName evidence="3">AAA family ATPase</fullName>
    </submittedName>
</protein>
<feature type="region of interest" description="Disordered" evidence="1">
    <location>
        <begin position="1"/>
        <end position="21"/>
    </location>
</feature>
<evidence type="ECO:0000313" key="4">
    <source>
        <dbReference type="Proteomes" id="UP001325479"/>
    </source>
</evidence>
<sequence>MNLVTSIAQRPANTNPLPAPANARASVSDGVLTVSAASLSPLPVKWLWNGYLAQGKVSLLAGEPGTGKTTLAMSMAAIVSRGGEWPDGTVVESGNVLIWSGEDDPQDTLAPRLMSAGADLNRIHFVTATRVEGKVRPFDPAQHMSELKEACEQIGNVRLIILDPIVSAVSGDSHKNTETRRALQPVVELAMSIGAALLGITHFNKGKQGTNPAMWLNGSVAFTAVARVVMIAAKVKRDGSEDVRVFARAKSNIGPDGDGFEYQIEQSEPKPGIPTSCIAWGEQLTGSAHDLLASKGGDGARGGGAANSAREFLSNLLNGGDLPAKTVEAEAESAGIALRTLRRASDAMRVEKYKGKDGKWYWSLSESANMANMLHAANEA</sequence>
<evidence type="ECO:0000313" key="3">
    <source>
        <dbReference type="EMBL" id="WQD75894.1"/>
    </source>
</evidence>
<name>A0ABZ0WEV5_9BURK</name>
<dbReference type="InterPro" id="IPR027417">
    <property type="entry name" value="P-loop_NTPase"/>
</dbReference>